<dbReference type="InterPro" id="IPR036875">
    <property type="entry name" value="Znf_CCHC_sf"/>
</dbReference>
<evidence type="ECO:0000313" key="4">
    <source>
        <dbReference type="Proteomes" id="UP001151760"/>
    </source>
</evidence>
<dbReference type="SUPFAM" id="SSF57756">
    <property type="entry name" value="Retrovirus zinc finger-like domains"/>
    <property type="match status" value="1"/>
</dbReference>
<name>A0ABQ4XM16_9ASTR</name>
<keyword evidence="4" id="KW-1185">Reference proteome</keyword>
<keyword evidence="3" id="KW-0808">Transferase</keyword>
<gene>
    <name evidence="3" type="ORF">Tco_0680411</name>
</gene>
<accession>A0ABQ4XM16</accession>
<dbReference type="Proteomes" id="UP001151760">
    <property type="component" value="Unassembled WGS sequence"/>
</dbReference>
<evidence type="ECO:0000259" key="2">
    <source>
        <dbReference type="PROSITE" id="PS50158"/>
    </source>
</evidence>
<dbReference type="InterPro" id="IPR001878">
    <property type="entry name" value="Znf_CCHC"/>
</dbReference>
<keyword evidence="3" id="KW-0695">RNA-directed DNA polymerase</keyword>
<dbReference type="Pfam" id="PF14223">
    <property type="entry name" value="Retrotran_gag_2"/>
    <property type="match status" value="1"/>
</dbReference>
<dbReference type="Gene3D" id="4.10.60.10">
    <property type="entry name" value="Zinc finger, CCHC-type"/>
    <property type="match status" value="1"/>
</dbReference>
<dbReference type="GO" id="GO:0003964">
    <property type="term" value="F:RNA-directed DNA polymerase activity"/>
    <property type="evidence" value="ECO:0007669"/>
    <property type="project" value="UniProtKB-KW"/>
</dbReference>
<keyword evidence="1" id="KW-0479">Metal-binding</keyword>
<dbReference type="SMART" id="SM00343">
    <property type="entry name" value="ZnF_C2HC"/>
    <property type="match status" value="1"/>
</dbReference>
<feature type="domain" description="CCHC-type" evidence="2">
    <location>
        <begin position="317"/>
        <end position="331"/>
    </location>
</feature>
<organism evidence="3 4">
    <name type="scientific">Tanacetum coccineum</name>
    <dbReference type="NCBI Taxonomy" id="301880"/>
    <lineage>
        <taxon>Eukaryota</taxon>
        <taxon>Viridiplantae</taxon>
        <taxon>Streptophyta</taxon>
        <taxon>Embryophyta</taxon>
        <taxon>Tracheophyta</taxon>
        <taxon>Spermatophyta</taxon>
        <taxon>Magnoliopsida</taxon>
        <taxon>eudicotyledons</taxon>
        <taxon>Gunneridae</taxon>
        <taxon>Pentapetalae</taxon>
        <taxon>asterids</taxon>
        <taxon>campanulids</taxon>
        <taxon>Asterales</taxon>
        <taxon>Asteraceae</taxon>
        <taxon>Asteroideae</taxon>
        <taxon>Anthemideae</taxon>
        <taxon>Anthemidinae</taxon>
        <taxon>Tanacetum</taxon>
    </lineage>
</organism>
<evidence type="ECO:0000256" key="1">
    <source>
        <dbReference type="PROSITE-ProRule" id="PRU00047"/>
    </source>
</evidence>
<proteinExistence type="predicted"/>
<reference evidence="3" key="1">
    <citation type="journal article" date="2022" name="Int. J. Mol. Sci.">
        <title>Draft Genome of Tanacetum Coccineum: Genomic Comparison of Closely Related Tanacetum-Family Plants.</title>
        <authorList>
            <person name="Yamashiro T."/>
            <person name="Shiraishi A."/>
            <person name="Nakayama K."/>
            <person name="Satake H."/>
        </authorList>
    </citation>
    <scope>NUCLEOTIDE SEQUENCE</scope>
</reference>
<sequence>MATMAENVIAAGAENLPPMLEKGMYDRKSCDIKATNIILLGLPVDIYTLVNHHKTAKYIWDRIKELIEGIELTIQERESKLYDNFDRFTSEKGESIHSYYLRYAKLINDMNIINMKMTPIQINAKFVNHLQPEWSRFVTAAKQEKDLHKVNFNQLYAYLKQNENDANEVRVMRHRFPNPLALLVNTYNPPPSYSSQRSFYKPPVVQQQSPTPSTQLDSGFVIPSFLLTDDPIASLNKTMMFLSTTISSRFPPTNNQLRTSSNPRTQATIQDGKVTIQNVQGRQSRGYGVNTGKGKATGTWVINTVGDVKANQPRVIRCYNCKGEGHIAKKCTAKKMVKDSEWFKYKMLLAQAQEAGVILKKEQLDFLADGSEDLDSDCDDLQLYTTSIFKANHVDAFDSDCNEAPTTNILSEVPPYDTHHETDMLNPIVQKTEYSEHLVSNNDSYDELTSDNNVISYVDYMVTIENDAA</sequence>
<keyword evidence="1" id="KW-0863">Zinc-finger</keyword>
<comment type="caution">
    <text evidence="3">The sequence shown here is derived from an EMBL/GenBank/DDBJ whole genome shotgun (WGS) entry which is preliminary data.</text>
</comment>
<evidence type="ECO:0000313" key="3">
    <source>
        <dbReference type="EMBL" id="GJS65847.1"/>
    </source>
</evidence>
<reference evidence="3" key="2">
    <citation type="submission" date="2022-01" db="EMBL/GenBank/DDBJ databases">
        <authorList>
            <person name="Yamashiro T."/>
            <person name="Shiraishi A."/>
            <person name="Satake H."/>
            <person name="Nakayama K."/>
        </authorList>
    </citation>
    <scope>NUCLEOTIDE SEQUENCE</scope>
</reference>
<dbReference type="Pfam" id="PF00098">
    <property type="entry name" value="zf-CCHC"/>
    <property type="match status" value="1"/>
</dbReference>
<keyword evidence="3" id="KW-0548">Nucleotidyltransferase</keyword>
<protein>
    <submittedName>
        <fullName evidence="3">Reverse transcriptase domain-containing protein</fullName>
    </submittedName>
</protein>
<dbReference type="PROSITE" id="PS50158">
    <property type="entry name" value="ZF_CCHC"/>
    <property type="match status" value="1"/>
</dbReference>
<keyword evidence="1" id="KW-0862">Zinc</keyword>
<dbReference type="EMBL" id="BQNB010009608">
    <property type="protein sequence ID" value="GJS65847.1"/>
    <property type="molecule type" value="Genomic_DNA"/>
</dbReference>